<dbReference type="Proteomes" id="UP000244722">
    <property type="component" value="Unassembled WGS sequence"/>
</dbReference>
<proteinExistence type="predicted"/>
<dbReference type="OrthoDB" id="448448at2759"/>
<dbReference type="EMBL" id="NESQ01000024">
    <property type="protein sequence ID" value="PUU82625.1"/>
    <property type="molecule type" value="Genomic_DNA"/>
</dbReference>
<reference evidence="1 2" key="1">
    <citation type="submission" date="2017-04" db="EMBL/GenBank/DDBJ databases">
        <title>Draft genome sequence of Tuber borchii Vittad., a whitish edible truffle.</title>
        <authorList>
            <consortium name="DOE Joint Genome Institute"/>
            <person name="Murat C."/>
            <person name="Kuo A."/>
            <person name="Barry K.W."/>
            <person name="Clum A."/>
            <person name="Dockter R.B."/>
            <person name="Fauchery L."/>
            <person name="Iotti M."/>
            <person name="Kohler A."/>
            <person name="Labutti K."/>
            <person name="Lindquist E.A."/>
            <person name="Lipzen A."/>
            <person name="Ohm R.A."/>
            <person name="Wang M."/>
            <person name="Grigoriev I.V."/>
            <person name="Zambonelli A."/>
            <person name="Martin F.M."/>
        </authorList>
    </citation>
    <scope>NUCLEOTIDE SEQUENCE [LARGE SCALE GENOMIC DNA]</scope>
    <source>
        <strain evidence="1 2">Tbo3840</strain>
    </source>
</reference>
<name>A0A2T7A4M8_TUBBO</name>
<organism evidence="1 2">
    <name type="scientific">Tuber borchii</name>
    <name type="common">White truffle</name>
    <dbReference type="NCBI Taxonomy" id="42251"/>
    <lineage>
        <taxon>Eukaryota</taxon>
        <taxon>Fungi</taxon>
        <taxon>Dikarya</taxon>
        <taxon>Ascomycota</taxon>
        <taxon>Pezizomycotina</taxon>
        <taxon>Pezizomycetes</taxon>
        <taxon>Pezizales</taxon>
        <taxon>Tuberaceae</taxon>
        <taxon>Tuber</taxon>
    </lineage>
</organism>
<accession>A0A2T7A4M8</accession>
<evidence type="ECO:0000313" key="1">
    <source>
        <dbReference type="EMBL" id="PUU82625.1"/>
    </source>
</evidence>
<protein>
    <submittedName>
        <fullName evidence="1">Uncharacterized protein</fullName>
    </submittedName>
</protein>
<dbReference type="STRING" id="42251.A0A2T7A4M8"/>
<comment type="caution">
    <text evidence="1">The sequence shown here is derived from an EMBL/GenBank/DDBJ whole genome shotgun (WGS) entry which is preliminary data.</text>
</comment>
<evidence type="ECO:0000313" key="2">
    <source>
        <dbReference type="Proteomes" id="UP000244722"/>
    </source>
</evidence>
<sequence length="65" mass="7256">MTRIQINCVMEDFEKSPELSFIGIPMRDGVSAACKAYIMEPQFNPAVESQEIDLIHSLGQTRPAT</sequence>
<gene>
    <name evidence="1" type="ORF">B9Z19DRAFT_1120378</name>
</gene>
<dbReference type="AlphaFoldDB" id="A0A2T7A4M8"/>
<keyword evidence="2" id="KW-1185">Reference proteome</keyword>